<keyword evidence="5" id="KW-0472">Membrane</keyword>
<dbReference type="PROSITE" id="PS00079">
    <property type="entry name" value="MULTICOPPER_OXIDASE1"/>
    <property type="match status" value="2"/>
</dbReference>
<evidence type="ECO:0000259" key="6">
    <source>
        <dbReference type="Pfam" id="PF00394"/>
    </source>
</evidence>
<dbReference type="InterPro" id="IPR008972">
    <property type="entry name" value="Cupredoxin"/>
</dbReference>
<dbReference type="InterPro" id="IPR045087">
    <property type="entry name" value="Cu-oxidase_fam"/>
</dbReference>
<dbReference type="InterPro" id="IPR001117">
    <property type="entry name" value="Cu-oxidase_2nd"/>
</dbReference>
<dbReference type="InterPro" id="IPR011706">
    <property type="entry name" value="Cu-oxidase_C"/>
</dbReference>
<dbReference type="InterPro" id="IPR033138">
    <property type="entry name" value="Cu_oxidase_CS"/>
</dbReference>
<dbReference type="CDD" id="cd04205">
    <property type="entry name" value="CuRO_2_LCC_like"/>
    <property type="match status" value="1"/>
</dbReference>
<feature type="transmembrane region" description="Helical" evidence="5">
    <location>
        <begin position="18"/>
        <end position="37"/>
    </location>
</feature>
<dbReference type="EMBL" id="JABCIY010000024">
    <property type="protein sequence ID" value="KAF7196718.1"/>
    <property type="molecule type" value="Genomic_DNA"/>
</dbReference>
<proteinExistence type="inferred from homology"/>
<evidence type="ECO:0000256" key="3">
    <source>
        <dbReference type="ARBA" id="ARBA00023002"/>
    </source>
</evidence>
<dbReference type="PANTHER" id="PTHR11709:SF394">
    <property type="entry name" value="FI03373P-RELATED"/>
    <property type="match status" value="1"/>
</dbReference>
<organism evidence="9 10">
    <name type="scientific">Pseudocercospora fuligena</name>
    <dbReference type="NCBI Taxonomy" id="685502"/>
    <lineage>
        <taxon>Eukaryota</taxon>
        <taxon>Fungi</taxon>
        <taxon>Dikarya</taxon>
        <taxon>Ascomycota</taxon>
        <taxon>Pezizomycotina</taxon>
        <taxon>Dothideomycetes</taxon>
        <taxon>Dothideomycetidae</taxon>
        <taxon>Mycosphaerellales</taxon>
        <taxon>Mycosphaerellaceae</taxon>
        <taxon>Pseudocercospora</taxon>
    </lineage>
</organism>
<keyword evidence="5" id="KW-1133">Transmembrane helix</keyword>
<dbReference type="Gene3D" id="2.60.40.420">
    <property type="entry name" value="Cupredoxins - blue copper proteins"/>
    <property type="match status" value="3"/>
</dbReference>
<reference evidence="9" key="1">
    <citation type="submission" date="2020-04" db="EMBL/GenBank/DDBJ databases">
        <title>Draft genome resource of the tomato pathogen Pseudocercospora fuligena.</title>
        <authorList>
            <person name="Zaccaron A."/>
        </authorList>
    </citation>
    <scope>NUCLEOTIDE SEQUENCE</scope>
    <source>
        <strain evidence="9">PF001</strain>
    </source>
</reference>
<dbReference type="PANTHER" id="PTHR11709">
    <property type="entry name" value="MULTI-COPPER OXIDASE"/>
    <property type="match status" value="1"/>
</dbReference>
<keyword evidence="10" id="KW-1185">Reference proteome</keyword>
<keyword evidence="2" id="KW-0479">Metal-binding</keyword>
<feature type="domain" description="Plastocyanin-like" evidence="8">
    <location>
        <begin position="93"/>
        <end position="206"/>
    </location>
</feature>
<dbReference type="SUPFAM" id="SSF49503">
    <property type="entry name" value="Cupredoxins"/>
    <property type="match status" value="3"/>
</dbReference>
<feature type="domain" description="Plastocyanin-like" evidence="6">
    <location>
        <begin position="218"/>
        <end position="361"/>
    </location>
</feature>
<dbReference type="AlphaFoldDB" id="A0A8H6RTQ1"/>
<dbReference type="PROSITE" id="PS00080">
    <property type="entry name" value="MULTICOPPER_OXIDASE2"/>
    <property type="match status" value="1"/>
</dbReference>
<comment type="caution">
    <text evidence="9">The sequence shown here is derived from an EMBL/GenBank/DDBJ whole genome shotgun (WGS) entry which is preliminary data.</text>
</comment>
<sequence>MDADPRVLPRRRRSRKTLAAIALLSTLIIAFFLLLAYQNGTASEVLSFFTGPQKVQANEEFRTDFRNVSRLNPEDHVNREPKTLKHKWRVTSGLRRPDGVLRRVYLVNGQFPGPTIEARSGDEIIIEVENTLEQDGISIHWHGLSMHGANEMDGVVGITQALIKPSRSFTYRFTIEDDQHGTFWWHSHYAEQRADGLYGGFVVHKPLVKDQESEIADERLLLIGDWYHRHAADALKAYSHPGAFGLETVPDSVVINGAGTYICGDAVPARPVDCVEVPAESQPSLYLDTRKRTIIRLVNVGAYAGFSVSALGSVMTALTVDAGHPVSGQMSRTVGYVQPGERVDVLLELDPVAGHYNTRLNVTLDDTPFKYENPALTLTHTFPLHWNGRFRKRQARRELKSIVVERFDTQTATSAEDQSAVLPPAAQHTVLLYAVTQKLARLDNEPRGFINQTTWRPQSPSLNALARSKWDDNQFVPHIPYNKHSPVWVDIILNNLDEDWHPFHLHGYSFWVLSSYTSEYNWGSYNPYDSTKAPSGEYDLKSAPRKDTFYVPRHGYAVLRFEANNPGLWAFHCHVLWHEASGMGMAFDVRY</sequence>
<accession>A0A8H6RTQ1</accession>
<feature type="domain" description="Plastocyanin-like" evidence="7">
    <location>
        <begin position="470"/>
        <end position="590"/>
    </location>
</feature>
<evidence type="ECO:0000256" key="4">
    <source>
        <dbReference type="ARBA" id="ARBA00023008"/>
    </source>
</evidence>
<dbReference type="OrthoDB" id="2121828at2759"/>
<dbReference type="GO" id="GO:0016491">
    <property type="term" value="F:oxidoreductase activity"/>
    <property type="evidence" value="ECO:0007669"/>
    <property type="project" value="UniProtKB-KW"/>
</dbReference>
<evidence type="ECO:0000256" key="1">
    <source>
        <dbReference type="ARBA" id="ARBA00010609"/>
    </source>
</evidence>
<dbReference type="InterPro" id="IPR002355">
    <property type="entry name" value="Cu_oxidase_Cu_BS"/>
</dbReference>
<dbReference type="GO" id="GO:0005507">
    <property type="term" value="F:copper ion binding"/>
    <property type="evidence" value="ECO:0007669"/>
    <property type="project" value="InterPro"/>
</dbReference>
<dbReference type="InterPro" id="IPR011707">
    <property type="entry name" value="Cu-oxidase-like_N"/>
</dbReference>
<evidence type="ECO:0000259" key="7">
    <source>
        <dbReference type="Pfam" id="PF07731"/>
    </source>
</evidence>
<keyword evidence="5" id="KW-0812">Transmembrane</keyword>
<comment type="similarity">
    <text evidence="1">Belongs to the multicopper oxidase family.</text>
</comment>
<evidence type="ECO:0000256" key="5">
    <source>
        <dbReference type="SAM" id="Phobius"/>
    </source>
</evidence>
<evidence type="ECO:0000313" key="9">
    <source>
        <dbReference type="EMBL" id="KAF7196718.1"/>
    </source>
</evidence>
<dbReference type="Proteomes" id="UP000660729">
    <property type="component" value="Unassembled WGS sequence"/>
</dbReference>
<evidence type="ECO:0000259" key="8">
    <source>
        <dbReference type="Pfam" id="PF07732"/>
    </source>
</evidence>
<dbReference type="Pfam" id="PF00394">
    <property type="entry name" value="Cu-oxidase"/>
    <property type="match status" value="1"/>
</dbReference>
<name>A0A8H6RTQ1_9PEZI</name>
<gene>
    <name evidence="9" type="ORF">HII31_02088</name>
</gene>
<dbReference type="Pfam" id="PF07732">
    <property type="entry name" value="Cu-oxidase_3"/>
    <property type="match status" value="1"/>
</dbReference>
<keyword evidence="3" id="KW-0560">Oxidoreductase</keyword>
<dbReference type="CDD" id="cd13910">
    <property type="entry name" value="CuRO_3_MCO_like_4"/>
    <property type="match status" value="1"/>
</dbReference>
<evidence type="ECO:0000256" key="2">
    <source>
        <dbReference type="ARBA" id="ARBA00022723"/>
    </source>
</evidence>
<protein>
    <submittedName>
        <fullName evidence="9">Iron transport multicopper oxidase fetC</fullName>
    </submittedName>
</protein>
<evidence type="ECO:0000313" key="10">
    <source>
        <dbReference type="Proteomes" id="UP000660729"/>
    </source>
</evidence>
<keyword evidence="4" id="KW-0186">Copper</keyword>
<dbReference type="Pfam" id="PF07731">
    <property type="entry name" value="Cu-oxidase_2"/>
    <property type="match status" value="1"/>
</dbReference>